<feature type="region of interest" description="Disordered" evidence="1">
    <location>
        <begin position="1"/>
        <end position="90"/>
    </location>
</feature>
<protein>
    <submittedName>
        <fullName evidence="2">Uncharacterized protein</fullName>
    </submittedName>
</protein>
<organism evidence="2 3">
    <name type="scientific">Phialocephala subalpina</name>
    <dbReference type="NCBI Taxonomy" id="576137"/>
    <lineage>
        <taxon>Eukaryota</taxon>
        <taxon>Fungi</taxon>
        <taxon>Dikarya</taxon>
        <taxon>Ascomycota</taxon>
        <taxon>Pezizomycotina</taxon>
        <taxon>Leotiomycetes</taxon>
        <taxon>Helotiales</taxon>
        <taxon>Mollisiaceae</taxon>
        <taxon>Phialocephala</taxon>
        <taxon>Phialocephala fortinii species complex</taxon>
    </lineage>
</organism>
<feature type="compositionally biased region" description="Basic residues" evidence="1">
    <location>
        <begin position="69"/>
        <end position="88"/>
    </location>
</feature>
<reference evidence="2 3" key="1">
    <citation type="submission" date="2016-03" db="EMBL/GenBank/DDBJ databases">
        <authorList>
            <person name="Ploux O."/>
        </authorList>
    </citation>
    <scope>NUCLEOTIDE SEQUENCE [LARGE SCALE GENOMIC DNA]</scope>
    <source>
        <strain evidence="2 3">UAMH 11012</strain>
    </source>
</reference>
<keyword evidence="3" id="KW-1185">Reference proteome</keyword>
<sequence length="289" mass="32188">MGTATCPQLPKRGGGRRKTPQEVSQEPAANKKPKLSPTTNPAPSRSGHCRSIKPLEGSATVSDSTQRLAKPRKRKPLSKRLTPLRKRSQPCERQDILSGYDEDLEIDVFDYVTSMEVIVAHVAREPMEDAAEMPVAERVTEAPPVEVVVKRELPADAWVKGELTDDLEVWPMKAAKAEDEDVKTWITPAVDNKDLIALGGGDEDSGKKVVVVKQECDPAETKQVSQLMKQEHIDKEDKEVGIGGVIVEGSERLDILDDVLQLQLHNEILQNELNLVRRSWLWTLVQWLA</sequence>
<dbReference type="EMBL" id="FJOG01000023">
    <property type="protein sequence ID" value="CZR63498.1"/>
    <property type="molecule type" value="Genomic_DNA"/>
</dbReference>
<dbReference type="AlphaFoldDB" id="A0A1L7XEQ4"/>
<evidence type="ECO:0000313" key="2">
    <source>
        <dbReference type="EMBL" id="CZR63498.1"/>
    </source>
</evidence>
<name>A0A1L7XEQ4_9HELO</name>
<evidence type="ECO:0000256" key="1">
    <source>
        <dbReference type="SAM" id="MobiDB-lite"/>
    </source>
</evidence>
<dbReference type="OrthoDB" id="10633605at2759"/>
<gene>
    <name evidence="2" type="ORF">PAC_13395</name>
</gene>
<accession>A0A1L7XEQ4</accession>
<evidence type="ECO:0000313" key="3">
    <source>
        <dbReference type="Proteomes" id="UP000184330"/>
    </source>
</evidence>
<proteinExistence type="predicted"/>
<dbReference type="Proteomes" id="UP000184330">
    <property type="component" value="Unassembled WGS sequence"/>
</dbReference>